<reference evidence="2" key="1">
    <citation type="submission" date="2023-08" db="EMBL/GenBank/DDBJ databases">
        <authorList>
            <person name="Chen Y."/>
            <person name="Shah S."/>
            <person name="Dougan E. K."/>
            <person name="Thang M."/>
            <person name="Chan C."/>
        </authorList>
    </citation>
    <scope>NUCLEOTIDE SEQUENCE</scope>
</reference>
<gene>
    <name evidence="2" type="ORF">EVOR1521_LOCUS10434</name>
</gene>
<evidence type="ECO:0000256" key="1">
    <source>
        <dbReference type="SAM" id="MobiDB-lite"/>
    </source>
</evidence>
<protein>
    <submittedName>
        <fullName evidence="2">Uncharacterized protein</fullName>
    </submittedName>
</protein>
<keyword evidence="3" id="KW-1185">Reference proteome</keyword>
<accession>A0AA36IAL7</accession>
<feature type="compositionally biased region" description="Low complexity" evidence="1">
    <location>
        <begin position="500"/>
        <end position="511"/>
    </location>
</feature>
<feature type="compositionally biased region" description="Basic and acidic residues" evidence="1">
    <location>
        <begin position="315"/>
        <end position="327"/>
    </location>
</feature>
<feature type="region of interest" description="Disordered" evidence="1">
    <location>
        <begin position="302"/>
        <end position="329"/>
    </location>
</feature>
<evidence type="ECO:0000313" key="2">
    <source>
        <dbReference type="EMBL" id="CAJ1383276.1"/>
    </source>
</evidence>
<proteinExistence type="predicted"/>
<organism evidence="2 3">
    <name type="scientific">Effrenium voratum</name>
    <dbReference type="NCBI Taxonomy" id="2562239"/>
    <lineage>
        <taxon>Eukaryota</taxon>
        <taxon>Sar</taxon>
        <taxon>Alveolata</taxon>
        <taxon>Dinophyceae</taxon>
        <taxon>Suessiales</taxon>
        <taxon>Symbiodiniaceae</taxon>
        <taxon>Effrenium</taxon>
    </lineage>
</organism>
<feature type="region of interest" description="Disordered" evidence="1">
    <location>
        <begin position="1"/>
        <end position="70"/>
    </location>
</feature>
<sequence>MALALEGDGMQDLEHCGPAPAKKAKAQPKRRQSRGSSAGGAGAPTDASPCGEPQNDDAEDGPNKKCTTCKKKKPVSDFHQQQGTCKPCWNAIRGLKRFAKAQGQEVWLKALSETEHTDLVKAYSKEHERATKERSRVKFSIAAYKEATVEQDGVRFEARRRLMTEKVFIEHAQTTEGGDLTKSQAEQKWQEMLGDPKTLKVGEGKAVKCAVVVCTDIVDYSDMANRREVERQQRLSAKMTDEEFRGKANGVGQADALVLSGQSSNKRIGDAVAARVGSLSADDQGAGQIDFVPDDVRCLSAKRPRKDQNEEEDAEPHAEELVGEKGGPKSSWFDAAQQSAKASRSFEDTVQKYGQKMQQQSNAMRNQIDLSRSCNSNCKTEIMICTNRLQCLSEILVGTEKSFADYCVNLRQTASARCSVNSRGTANESAVGHLGTPCKDHESLYTLQQFKQMASAFAKVSSEAELGALWKKVKGILGHWDELLASCKVSVQELKKADKGTPGAKATAKKGAAAKRKGKAGGGSAYQAFQCVHNVGGSSRCIADGHKLPDFHPPHHPFIFNGPRALAAACNPADPNLSDEQKSCSAAIQEFKQSFGKSDLRFVAGKAQQVCPQSCELYIRQELFGLVGVHNTHAFGQALQATHVTRTKFAALKQAMASSCYGVIKGHRSVRLETAAMATLRFGAEGRREVVVALATDIVNFLRNEEKQQRPADAEEAEPITTNGFQLLYDVLIDAPRYVPAGMVVAEAQSEDTDGIGLKLHIIAEQDTDGREALQEMQKESRAIGKQSPAMDDLLSLLEQRQKEQEQGS</sequence>
<dbReference type="Proteomes" id="UP001178507">
    <property type="component" value="Unassembled WGS sequence"/>
</dbReference>
<feature type="compositionally biased region" description="Basic residues" evidence="1">
    <location>
        <begin position="22"/>
        <end position="33"/>
    </location>
</feature>
<name>A0AA36IAL7_9DINO</name>
<evidence type="ECO:0000313" key="3">
    <source>
        <dbReference type="Proteomes" id="UP001178507"/>
    </source>
</evidence>
<feature type="region of interest" description="Disordered" evidence="1">
    <location>
        <begin position="498"/>
        <end position="517"/>
    </location>
</feature>
<dbReference type="EMBL" id="CAUJNA010001001">
    <property type="protein sequence ID" value="CAJ1383276.1"/>
    <property type="molecule type" value="Genomic_DNA"/>
</dbReference>
<comment type="caution">
    <text evidence="2">The sequence shown here is derived from an EMBL/GenBank/DDBJ whole genome shotgun (WGS) entry which is preliminary data.</text>
</comment>
<dbReference type="AlphaFoldDB" id="A0AA36IAL7"/>